<feature type="transmembrane region" description="Helical" evidence="1">
    <location>
        <begin position="585"/>
        <end position="618"/>
    </location>
</feature>
<proteinExistence type="predicted"/>
<protein>
    <submittedName>
        <fullName evidence="2">Uncharacterized protein</fullName>
    </submittedName>
</protein>
<evidence type="ECO:0000256" key="1">
    <source>
        <dbReference type="SAM" id="Phobius"/>
    </source>
</evidence>
<dbReference type="SUPFAM" id="SSF49899">
    <property type="entry name" value="Concanavalin A-like lectins/glucanases"/>
    <property type="match status" value="1"/>
</dbReference>
<feature type="transmembrane region" description="Helical" evidence="1">
    <location>
        <begin position="624"/>
        <end position="643"/>
    </location>
</feature>
<comment type="caution">
    <text evidence="2">The sequence shown here is derived from an EMBL/GenBank/DDBJ whole genome shotgun (WGS) entry which is preliminary data.</text>
</comment>
<dbReference type="EMBL" id="LAZR01000703">
    <property type="protein sequence ID" value="KKN60155.1"/>
    <property type="molecule type" value="Genomic_DNA"/>
</dbReference>
<accession>A0A0F9RUL3</accession>
<dbReference type="AlphaFoldDB" id="A0A0F9RUL3"/>
<organism evidence="2">
    <name type="scientific">marine sediment metagenome</name>
    <dbReference type="NCBI Taxonomy" id="412755"/>
    <lineage>
        <taxon>unclassified sequences</taxon>
        <taxon>metagenomes</taxon>
        <taxon>ecological metagenomes</taxon>
    </lineage>
</organism>
<gene>
    <name evidence="2" type="ORF">LCGC14_0534460</name>
</gene>
<sequence>MKKLLLLALILLVLPIVYADWNVVMEDANNRNDLVNITTASGNLRLHPSPNFAESLLIESQSDPSTRVANKSLTDYQFLANENKTIEFFFYYNHSEVNPAGDIIFMINDTVAAANKIELKWDNFASAKADFANLTLKTTSFSGVSGAVENVISHRIFNDSSWHHFALTWYNTSANGTNWKFLRAFADGISIYTRAYANGSDIGARWIEFGRGGDNGNDAVGIDEFRISNITRYLDNFTVPTSAFTLDVNTISLWHFDDPDIPNSEIVQCLEPSFYQVVAVNYTFYDEVNRTSFNITKFTASYTALEVQNPTNILSLNLTVINKPSSVALCITPKTSVYKVNSSVKIEKDGFNFRNDFFDSRLNNLTSNTELRKLYLLRNAEATLITIKITDSIDTVLQDILTYIQRFYIGNNTWVTIGMIDSGEDGQDTIYLQQNEVDYRFLSHLDGKLVKTTTGQKITATTYTIKIAPTTLTDLIANIKDIKTNITFTNETRTYHFGYFDPNGKMAGACLQASLSNTTGRFFETTVCEYNSFIGIINVAVGNSTPSIAFGYGYVIMNGSILNFGKQTLSIAQGLTNSLSIWGKYGIYLLFILIVGFVMVFIGNPTSVVLALMVALFFAWWMDIFTLSTIAFTGLMIGLGLLIKELRS</sequence>
<keyword evidence="1" id="KW-0812">Transmembrane</keyword>
<dbReference type="InterPro" id="IPR013320">
    <property type="entry name" value="ConA-like_dom_sf"/>
</dbReference>
<name>A0A0F9RUL3_9ZZZZ</name>
<keyword evidence="1" id="KW-0472">Membrane</keyword>
<keyword evidence="1" id="KW-1133">Transmembrane helix</keyword>
<evidence type="ECO:0000313" key="2">
    <source>
        <dbReference type="EMBL" id="KKN60155.1"/>
    </source>
</evidence>
<reference evidence="2" key="1">
    <citation type="journal article" date="2015" name="Nature">
        <title>Complex archaea that bridge the gap between prokaryotes and eukaryotes.</title>
        <authorList>
            <person name="Spang A."/>
            <person name="Saw J.H."/>
            <person name="Jorgensen S.L."/>
            <person name="Zaremba-Niedzwiedzka K."/>
            <person name="Martijn J."/>
            <person name="Lind A.E."/>
            <person name="van Eijk R."/>
            <person name="Schleper C."/>
            <person name="Guy L."/>
            <person name="Ettema T.J."/>
        </authorList>
    </citation>
    <scope>NUCLEOTIDE SEQUENCE</scope>
</reference>